<feature type="compositionally biased region" description="Polar residues" evidence="9">
    <location>
        <begin position="468"/>
        <end position="480"/>
    </location>
</feature>
<evidence type="ECO:0000313" key="11">
    <source>
        <dbReference type="EMBL" id="ARQ98227.1"/>
    </source>
</evidence>
<dbReference type="EMBL" id="CP015578">
    <property type="protein sequence ID" value="ARQ98227.1"/>
    <property type="molecule type" value="Genomic_DNA"/>
</dbReference>
<dbReference type="NCBIfam" id="TIGR02397">
    <property type="entry name" value="dnaX_nterm"/>
    <property type="match status" value="1"/>
</dbReference>
<evidence type="ECO:0000256" key="1">
    <source>
        <dbReference type="ARBA" id="ARBA00006360"/>
    </source>
</evidence>
<dbReference type="GO" id="GO:0006261">
    <property type="term" value="P:DNA-templated DNA replication"/>
    <property type="evidence" value="ECO:0007669"/>
    <property type="project" value="TreeGrafter"/>
</dbReference>
<dbReference type="CDD" id="cd00009">
    <property type="entry name" value="AAA"/>
    <property type="match status" value="1"/>
</dbReference>
<name>A0A1X9SPR9_9BACT</name>
<dbReference type="InterPro" id="IPR050238">
    <property type="entry name" value="DNA_Rep/Repair_Clamp_Loader"/>
</dbReference>
<dbReference type="SMART" id="SM00382">
    <property type="entry name" value="AAA"/>
    <property type="match status" value="1"/>
</dbReference>
<evidence type="ECO:0000256" key="3">
    <source>
        <dbReference type="ARBA" id="ARBA00022741"/>
    </source>
</evidence>
<keyword evidence="8 11" id="KW-0808">Transferase</keyword>
<evidence type="ECO:0000259" key="10">
    <source>
        <dbReference type="SMART" id="SM00382"/>
    </source>
</evidence>
<comment type="function">
    <text evidence="8">DNA polymerase III is a complex, multichain enzyme responsible for most of the replicative synthesis in bacteria. This DNA polymerase also exhibits 3' to 5' exonuclease activity.</text>
</comment>
<dbReference type="Proteomes" id="UP000202031">
    <property type="component" value="Chromosome"/>
</dbReference>
<keyword evidence="5 8" id="KW-0067">ATP-binding</keyword>
<dbReference type="InterPro" id="IPR045085">
    <property type="entry name" value="HLD_clamp_pol_III_gamma_tau"/>
</dbReference>
<comment type="catalytic activity">
    <reaction evidence="7 8">
        <text>DNA(n) + a 2'-deoxyribonucleoside 5'-triphosphate = DNA(n+1) + diphosphate</text>
        <dbReference type="Rhea" id="RHEA:22508"/>
        <dbReference type="Rhea" id="RHEA-COMP:17339"/>
        <dbReference type="Rhea" id="RHEA-COMP:17340"/>
        <dbReference type="ChEBI" id="CHEBI:33019"/>
        <dbReference type="ChEBI" id="CHEBI:61560"/>
        <dbReference type="ChEBI" id="CHEBI:173112"/>
        <dbReference type="EC" id="2.7.7.7"/>
    </reaction>
</comment>
<dbReference type="Gene3D" id="1.10.8.60">
    <property type="match status" value="1"/>
</dbReference>
<sequence>MKALALKYRPKSFDELIGQDVVANTLSHALDSNRLGHAYLFSGLRGSGKTSSARIFAKALLCQKGISAHPCEVCPNCIMANENRHMDIIEMDAASHRKIDDIRELIEQTKYSPSSARFKIFIIDEVHMLTKEAFNALLKTLEEPPDYVKFILATTDPLKLPATVLSRTQHFRFHSIAKASVVKHLEFILNKEGIEFEPRALEVLARSGGGSLRDTLTLLDQAIIYSHEKLTHKIVVDMLGLLDPAKIDEIFAVVNSKDKNELLKLLSELQSYDSSAIIDELIENLKYKFIHQNSEFSLLIFERFFRILSEAKSMLNNSADPEFVLFITLFMMVEAFNLTNINDAISALKSTPNLAPNPPSSNKLISSPSALKPKPKDDYQIFVDHLYDKSYELGVLFDECVSLKGLENGLLTLDFAMDDEQLAFARKHYNDVILPAAKSIYGESIKLNVNKQTPIKPTPLSQAPMPPITQQNSEPKTQINEPKPINEPSSVLSLKSSLSQEDMNLKELKRLFGEPQILSNS</sequence>
<evidence type="ECO:0000313" key="12">
    <source>
        <dbReference type="Proteomes" id="UP000202031"/>
    </source>
</evidence>
<dbReference type="Pfam" id="PF13177">
    <property type="entry name" value="DNA_pol3_delta2"/>
    <property type="match status" value="1"/>
</dbReference>
<feature type="domain" description="AAA+ ATPase" evidence="10">
    <location>
        <begin position="35"/>
        <end position="177"/>
    </location>
</feature>
<dbReference type="CDD" id="cd18137">
    <property type="entry name" value="HLD_clamp_pol_III_gamma_tau"/>
    <property type="match status" value="1"/>
</dbReference>
<dbReference type="GO" id="GO:0046872">
    <property type="term" value="F:metal ion binding"/>
    <property type="evidence" value="ECO:0007669"/>
    <property type="project" value="UniProtKB-KW"/>
</dbReference>
<dbReference type="RefSeq" id="WP_100590981.1">
    <property type="nucleotide sequence ID" value="NZ_CP015578.1"/>
</dbReference>
<protein>
    <recommendedName>
        <fullName evidence="8">DNA polymerase III subunit gamma/tau</fullName>
        <ecNumber evidence="8">2.7.7.7</ecNumber>
    </recommendedName>
</protein>
<evidence type="ECO:0000256" key="4">
    <source>
        <dbReference type="ARBA" id="ARBA00022833"/>
    </source>
</evidence>
<gene>
    <name evidence="8 11" type="primary">dnaX</name>
    <name evidence="11" type="ORF">CLAN_1512</name>
</gene>
<reference evidence="12" key="1">
    <citation type="journal article" date="2017" name="Genome Biol. Evol.">
        <title>Comparative Genomic Analysis Identifies a Campylobacter Clade Deficient in Selenium Metabolism.</title>
        <authorList>
            <person name="Miller W.G."/>
            <person name="Yee E."/>
            <person name="Lopes B.S."/>
            <person name="Chapman M.H."/>
            <person name="Huynh S."/>
            <person name="Bono J.L."/>
            <person name="Parker C.T."/>
            <person name="Strachan N.J.C."/>
            <person name="Forbes K.J."/>
        </authorList>
    </citation>
    <scope>NUCLEOTIDE SEQUENCE [LARGE SCALE GENOMIC DNA]</scope>
    <source>
        <strain evidence="12">NCTC 13004</strain>
    </source>
</reference>
<reference evidence="12" key="2">
    <citation type="journal article" date="2017" name="Genome Biol. Evol.">
        <title>Comparative genomic analysis identifies a Campylobacter clade deficient in selenium metabolism.</title>
        <authorList>
            <person name="Miller W.G."/>
            <person name="Yee E."/>
            <person name="Lopes B.S."/>
            <person name="Chapman M.H."/>
            <person name="Huynh S."/>
            <person name="Bono J.L."/>
            <person name="Parker C.T."/>
            <person name="Strachan N.J.C."/>
            <person name="Forbes K.J."/>
        </authorList>
    </citation>
    <scope>NUCLEOTIDE SEQUENCE [LARGE SCALE GENOMIC DNA]</scope>
    <source>
        <strain evidence="12">NCTC 13004</strain>
    </source>
</reference>
<dbReference type="GeneID" id="46921975"/>
<dbReference type="AlphaFoldDB" id="A0A1X9SPR9"/>
<evidence type="ECO:0000256" key="9">
    <source>
        <dbReference type="SAM" id="MobiDB-lite"/>
    </source>
</evidence>
<evidence type="ECO:0000256" key="8">
    <source>
        <dbReference type="RuleBase" id="RU364063"/>
    </source>
</evidence>
<comment type="subunit">
    <text evidence="8">DNA polymerase III contains a core (composed of alpha, epsilon and theta chains) that associates with a tau subunit. This core dimerizes to form the POLIII' complex. PolIII' associates with the gamma complex (composed of gamma, delta, delta', psi and chi chains) and with the beta chain to form the complete DNA polymerase III complex.</text>
</comment>
<dbReference type="PANTHER" id="PTHR11669">
    <property type="entry name" value="REPLICATION FACTOR C / DNA POLYMERASE III GAMMA-TAU SUBUNIT"/>
    <property type="match status" value="1"/>
</dbReference>
<dbReference type="EC" id="2.7.7.7" evidence="8"/>
<dbReference type="GO" id="GO:0003887">
    <property type="term" value="F:DNA-directed DNA polymerase activity"/>
    <property type="evidence" value="ECO:0007669"/>
    <property type="project" value="UniProtKB-KW"/>
</dbReference>
<dbReference type="GO" id="GO:0005524">
    <property type="term" value="F:ATP binding"/>
    <property type="evidence" value="ECO:0007669"/>
    <property type="project" value="UniProtKB-KW"/>
</dbReference>
<proteinExistence type="inferred from homology"/>
<keyword evidence="4" id="KW-0862">Zinc</keyword>
<feature type="region of interest" description="Disordered" evidence="9">
    <location>
        <begin position="453"/>
        <end position="496"/>
    </location>
</feature>
<dbReference type="SUPFAM" id="SSF52540">
    <property type="entry name" value="P-loop containing nucleoside triphosphate hydrolases"/>
    <property type="match status" value="1"/>
</dbReference>
<dbReference type="FunFam" id="3.40.50.300:FF:000014">
    <property type="entry name" value="DNA polymerase III subunit gamma/tau"/>
    <property type="match status" value="1"/>
</dbReference>
<evidence type="ECO:0000256" key="6">
    <source>
        <dbReference type="ARBA" id="ARBA00022932"/>
    </source>
</evidence>
<dbReference type="InterPro" id="IPR012763">
    <property type="entry name" value="DNA_pol_III_sug/sutau_N"/>
</dbReference>
<keyword evidence="8 11" id="KW-0548">Nucleotidyltransferase</keyword>
<dbReference type="FunFam" id="1.10.8.60:FF:000013">
    <property type="entry name" value="DNA polymerase III subunit gamma/tau"/>
    <property type="match status" value="1"/>
</dbReference>
<dbReference type="NCBIfam" id="NF006280">
    <property type="entry name" value="PRK08451.1"/>
    <property type="match status" value="1"/>
</dbReference>
<evidence type="ECO:0000256" key="2">
    <source>
        <dbReference type="ARBA" id="ARBA00022723"/>
    </source>
</evidence>
<keyword evidence="3 8" id="KW-0547">Nucleotide-binding</keyword>
<dbReference type="Pfam" id="PF22608">
    <property type="entry name" value="DNAX_ATPase_lid"/>
    <property type="match status" value="1"/>
</dbReference>
<dbReference type="PANTHER" id="PTHR11669:SF0">
    <property type="entry name" value="PROTEIN STICHEL-LIKE 2"/>
    <property type="match status" value="1"/>
</dbReference>
<keyword evidence="8" id="KW-0235">DNA replication</keyword>
<comment type="similarity">
    <text evidence="1 8">Belongs to the DnaX/STICHEL family.</text>
</comment>
<keyword evidence="2" id="KW-0479">Metal-binding</keyword>
<dbReference type="InterPro" id="IPR003593">
    <property type="entry name" value="AAA+_ATPase"/>
</dbReference>
<dbReference type="GO" id="GO:0009360">
    <property type="term" value="C:DNA polymerase III complex"/>
    <property type="evidence" value="ECO:0007669"/>
    <property type="project" value="InterPro"/>
</dbReference>
<keyword evidence="6 8" id="KW-0239">DNA-directed DNA polymerase</keyword>
<dbReference type="InterPro" id="IPR027417">
    <property type="entry name" value="P-loop_NTPase"/>
</dbReference>
<evidence type="ECO:0000256" key="7">
    <source>
        <dbReference type="ARBA" id="ARBA00049244"/>
    </source>
</evidence>
<dbReference type="Gene3D" id="3.40.50.300">
    <property type="entry name" value="P-loop containing nucleotide triphosphate hydrolases"/>
    <property type="match status" value="1"/>
</dbReference>
<organism evidence="11 12">
    <name type="scientific">Campylobacter lanienae NCTC 13004</name>
    <dbReference type="NCBI Taxonomy" id="1031753"/>
    <lineage>
        <taxon>Bacteria</taxon>
        <taxon>Pseudomonadati</taxon>
        <taxon>Campylobacterota</taxon>
        <taxon>Epsilonproteobacteria</taxon>
        <taxon>Campylobacterales</taxon>
        <taxon>Campylobacteraceae</taxon>
        <taxon>Campylobacter</taxon>
    </lineage>
</organism>
<accession>A0A1X9SPR9</accession>
<dbReference type="KEGG" id="clx:CLAN_1512"/>
<evidence type="ECO:0000256" key="5">
    <source>
        <dbReference type="ARBA" id="ARBA00022840"/>
    </source>
</evidence>